<evidence type="ECO:0000313" key="16">
    <source>
        <dbReference type="Proteomes" id="UP000007844"/>
    </source>
</evidence>
<keyword evidence="13" id="KW-0408">Iron</keyword>
<evidence type="ECO:0000256" key="3">
    <source>
        <dbReference type="ARBA" id="ARBA00009292"/>
    </source>
</evidence>
<dbReference type="PROSITE" id="PS00508">
    <property type="entry name" value="NI_HGENASE_L_2"/>
    <property type="match status" value="1"/>
</dbReference>
<feature type="binding site" evidence="13">
    <location>
        <position position="554"/>
    </location>
    <ligand>
        <name>Mg(2+)</name>
        <dbReference type="ChEBI" id="CHEBI:18420"/>
    </ligand>
</feature>
<dbReference type="PROSITE" id="PS00507">
    <property type="entry name" value="NI_HGENASE_L_1"/>
    <property type="match status" value="1"/>
</dbReference>
<evidence type="ECO:0000256" key="8">
    <source>
        <dbReference type="ARBA" id="ARBA00022764"/>
    </source>
</evidence>
<name>F3Z316_DESAF</name>
<dbReference type="HOGENOM" id="CLU_030087_0_0_7"/>
<dbReference type="GO" id="GO:0008901">
    <property type="term" value="F:ferredoxin hydrogenase activity"/>
    <property type="evidence" value="ECO:0007669"/>
    <property type="project" value="InterPro"/>
</dbReference>
<evidence type="ECO:0000256" key="7">
    <source>
        <dbReference type="ARBA" id="ARBA00022723"/>
    </source>
</evidence>
<comment type="cofactor">
    <cofactor evidence="13">
        <name>Fe cation</name>
        <dbReference type="ChEBI" id="CHEBI:24875"/>
    </cofactor>
</comment>
<feature type="binding site" evidence="13">
    <location>
        <position position="62"/>
    </location>
    <ligand>
        <name>Mg(2+)</name>
        <dbReference type="ChEBI" id="CHEBI:18420"/>
    </ligand>
</feature>
<dbReference type="InterPro" id="IPR018194">
    <property type="entry name" value="Ni-dep_hyd_lsu_Ni_BS"/>
</dbReference>
<dbReference type="InterPro" id="IPR050867">
    <property type="entry name" value="NiFe/NiFeSe_hydrgnase_LSU"/>
</dbReference>
<feature type="binding site" evidence="13">
    <location>
        <position position="551"/>
    </location>
    <ligand>
        <name>Fe cation</name>
        <dbReference type="ChEBI" id="CHEBI:24875"/>
    </ligand>
</feature>
<feature type="binding site" evidence="13">
    <location>
        <position position="81"/>
    </location>
    <ligand>
        <name>Ni(2+)</name>
        <dbReference type="ChEBI" id="CHEBI:49786"/>
    </ligand>
</feature>
<dbReference type="EMBL" id="CP003221">
    <property type="protein sequence ID" value="EGJ51424.1"/>
    <property type="molecule type" value="Genomic_DNA"/>
</dbReference>
<evidence type="ECO:0000256" key="2">
    <source>
        <dbReference type="ARBA" id="ARBA00004418"/>
    </source>
</evidence>
<dbReference type="Proteomes" id="UP000007844">
    <property type="component" value="Chromosome"/>
</dbReference>
<keyword evidence="8" id="KW-0574">Periplasm</keyword>
<comment type="catalytic activity">
    <reaction evidence="10">
        <text>2 Fe(III)-[cytochrome c3] + H2 = 2 Fe(II)-[cytochrome c3] + 2 H(+)</text>
        <dbReference type="Rhea" id="RHEA:20625"/>
        <dbReference type="Rhea" id="RHEA-COMP:11576"/>
        <dbReference type="Rhea" id="RHEA-COMP:11577"/>
        <dbReference type="ChEBI" id="CHEBI:15378"/>
        <dbReference type="ChEBI" id="CHEBI:18276"/>
        <dbReference type="ChEBI" id="CHEBI:29033"/>
        <dbReference type="ChEBI" id="CHEBI:29034"/>
        <dbReference type="EC" id="1.12.2.1"/>
    </reaction>
</comment>
<protein>
    <recommendedName>
        <fullName evidence="11">Periplasmic [NiFe] hydrogenase large subunit</fullName>
        <ecNumber evidence="5">1.12.2.1</ecNumber>
    </recommendedName>
    <alternativeName>
        <fullName evidence="12">NiFe hydrogenlyase large chain</fullName>
    </alternativeName>
</protein>
<comment type="subunit">
    <text evidence="4">Heterodimer of a large and a small subunit.</text>
</comment>
<keyword evidence="16" id="KW-1185">Reference proteome</keyword>
<sequence length="569" mass="62975">MSGSKAKETPAAVMKTPQSNYSGRVVVDPVTRIEGHLRIECEVENGKVKNAWSSGQLFRGLEIILKGRDPRDAQHFTQRACGVCTYVHALASTRCVDHAVKVNIPHNATIIRNLVMGSQFLHDHIVHFYHLHALDWVDVTSALKADPKKAAKIANDISPRKTKAGDLEAVQKKLKSFVDSGQLGIFTNAYFLGGHDAYYLPPEVNLIATAHYLEALHLQVKAARAMAIFGAKNPHTQFTIVGGVTCYDSLKPENVQAFIDLWRETKQFVDEVYIPDLLAVASYYKDWAGIGGTTNFLAFGEFPKPGGEFDLSSRYLPPGVILKRDLANVKNFEPREIMEHVSHSWYQGNEALHPYKGKTEPKYTSLEDKDRYSWMKAPRYMGESMEVGPLAQMLVAYGKGQPEVKKTVDMVLERLGVGPEALFSTLGRTAARGIETAVIAAEMENWVNQLQENVSKGDTKIAQEWKMPKSAQGVGYVNAPRGALSHWIVIEDGKIKNFQLVVPSTWNLGPRCAGGKLGPVEEALIGTPVADPKRPVELLRTVHAFDPCIACGVHVIDSKTNEVHKFKVL</sequence>
<accession>F3Z316</accession>
<dbReference type="SUPFAM" id="SSF56762">
    <property type="entry name" value="HydB/Nqo4-like"/>
    <property type="match status" value="1"/>
</dbReference>
<dbReference type="RefSeq" id="WP_014261062.1">
    <property type="nucleotide sequence ID" value="NC_016629.1"/>
</dbReference>
<comment type="cofactor">
    <cofactor evidence="1 13">
        <name>Ni(2+)</name>
        <dbReference type="ChEBI" id="CHEBI:49786"/>
    </cofactor>
</comment>
<dbReference type="AlphaFoldDB" id="F3Z316"/>
<feature type="binding site" evidence="13">
    <location>
        <position position="500"/>
    </location>
    <ligand>
        <name>Mg(2+)</name>
        <dbReference type="ChEBI" id="CHEBI:18420"/>
    </ligand>
</feature>
<evidence type="ECO:0000256" key="11">
    <source>
        <dbReference type="ARBA" id="ARBA00074020"/>
    </source>
</evidence>
<comment type="subcellular location">
    <subcellularLocation>
        <location evidence="2">Periplasm</location>
    </subcellularLocation>
</comment>
<dbReference type="GO" id="GO:0047806">
    <property type="term" value="F:cytochrome-c3 hydrogenase activity"/>
    <property type="evidence" value="ECO:0007669"/>
    <property type="project" value="UniProtKB-EC"/>
</dbReference>
<proteinExistence type="inferred from homology"/>
<evidence type="ECO:0000256" key="10">
    <source>
        <dbReference type="ARBA" id="ARBA00029307"/>
    </source>
</evidence>
<dbReference type="STRING" id="690850.Desaf_3127"/>
<dbReference type="Pfam" id="PF00374">
    <property type="entry name" value="NiFeSe_Hases"/>
    <property type="match status" value="1"/>
</dbReference>
<dbReference type="GO" id="GO:0042597">
    <property type="term" value="C:periplasmic space"/>
    <property type="evidence" value="ECO:0007669"/>
    <property type="project" value="UniProtKB-SubCell"/>
</dbReference>
<evidence type="ECO:0000256" key="4">
    <source>
        <dbReference type="ARBA" id="ARBA00011771"/>
    </source>
</evidence>
<dbReference type="InterPro" id="IPR001501">
    <property type="entry name" value="Ni-dep_hyd_lsu"/>
</dbReference>
<dbReference type="PANTHER" id="PTHR42958">
    <property type="entry name" value="HYDROGENASE-2 LARGE CHAIN"/>
    <property type="match status" value="1"/>
</dbReference>
<keyword evidence="6 13" id="KW-0533">Nickel</keyword>
<evidence type="ECO:0000256" key="9">
    <source>
        <dbReference type="ARBA" id="ARBA00023002"/>
    </source>
</evidence>
<dbReference type="PANTHER" id="PTHR42958:SF2">
    <property type="entry name" value="UPTAKE HYDROGENASE LARGE SUBUNIT"/>
    <property type="match status" value="1"/>
</dbReference>
<evidence type="ECO:0000256" key="6">
    <source>
        <dbReference type="ARBA" id="ARBA00022596"/>
    </source>
</evidence>
<evidence type="ECO:0000313" key="15">
    <source>
        <dbReference type="EMBL" id="EGJ51424.1"/>
    </source>
</evidence>
<evidence type="ECO:0000256" key="12">
    <source>
        <dbReference type="ARBA" id="ARBA00083852"/>
    </source>
</evidence>
<dbReference type="InterPro" id="IPR029014">
    <property type="entry name" value="NiFe-Hase_large"/>
</dbReference>
<keyword evidence="13" id="KW-0460">Magnesium</keyword>
<evidence type="ECO:0000256" key="5">
    <source>
        <dbReference type="ARBA" id="ARBA00012159"/>
    </source>
</evidence>
<reference evidence="15 16" key="1">
    <citation type="journal article" date="2011" name="J. Bacteriol.">
        <title>Genome sequence of the mercury-methylating and pleomorphic Desulfovibrio africanus Strain Walvis Bay.</title>
        <authorList>
            <person name="Brown S.D."/>
            <person name="Wall J.D."/>
            <person name="Kucken A.M."/>
            <person name="Gilmour C.C."/>
            <person name="Podar M."/>
            <person name="Brandt C.C."/>
            <person name="Teshima H."/>
            <person name="Detter J.C."/>
            <person name="Han C.S."/>
            <person name="Land M.L."/>
            <person name="Lucas S."/>
            <person name="Han J."/>
            <person name="Pennacchio L."/>
            <person name="Nolan M."/>
            <person name="Pitluck S."/>
            <person name="Woyke T."/>
            <person name="Goodwin L."/>
            <person name="Palumbo A.V."/>
            <person name="Elias D.A."/>
        </authorList>
    </citation>
    <scope>NUCLEOTIDE SEQUENCE [LARGE SCALE GENOMIC DNA]</scope>
    <source>
        <strain evidence="15 16">Walvis Bay</strain>
    </source>
</reference>
<dbReference type="eggNOG" id="COG0374">
    <property type="taxonomic scope" value="Bacteria"/>
</dbReference>
<organism evidence="15 16">
    <name type="scientific">Desulfocurvibacter africanus subsp. africanus str. Walvis Bay</name>
    <dbReference type="NCBI Taxonomy" id="690850"/>
    <lineage>
        <taxon>Bacteria</taxon>
        <taxon>Pseudomonadati</taxon>
        <taxon>Thermodesulfobacteriota</taxon>
        <taxon>Desulfovibrionia</taxon>
        <taxon>Desulfovibrionales</taxon>
        <taxon>Desulfovibrionaceae</taxon>
        <taxon>Desulfocurvibacter</taxon>
    </lineage>
</organism>
<gene>
    <name evidence="15" type="ORF">Desaf_3127</name>
</gene>
<keyword evidence="9 14" id="KW-0560">Oxidoreductase</keyword>
<comment type="similarity">
    <text evidence="3 14">Belongs to the [NiFe]/[NiFeSe] hydrogenase large subunit family.</text>
</comment>
<dbReference type="Gene3D" id="1.10.645.10">
    <property type="entry name" value="Cytochrome-c3 Hydrogenase, chain B"/>
    <property type="match status" value="1"/>
</dbReference>
<keyword evidence="7 13" id="KW-0479">Metal-binding</keyword>
<dbReference type="FunFam" id="1.10.645.10:FF:000002">
    <property type="entry name" value="Hydrogenase 2 large subunit"/>
    <property type="match status" value="1"/>
</dbReference>
<evidence type="ECO:0000256" key="14">
    <source>
        <dbReference type="RuleBase" id="RU003896"/>
    </source>
</evidence>
<dbReference type="EC" id="1.12.2.1" evidence="5"/>
<dbReference type="KEGG" id="daf:Desaf_3127"/>
<dbReference type="GO" id="GO:0016151">
    <property type="term" value="F:nickel cation binding"/>
    <property type="evidence" value="ECO:0007669"/>
    <property type="project" value="InterPro"/>
</dbReference>
<feature type="binding site" evidence="13">
    <location>
        <position position="548"/>
    </location>
    <ligand>
        <name>Ni(2+)</name>
        <dbReference type="ChEBI" id="CHEBI:49786"/>
    </ligand>
</feature>
<evidence type="ECO:0000256" key="1">
    <source>
        <dbReference type="ARBA" id="ARBA00001967"/>
    </source>
</evidence>
<evidence type="ECO:0000256" key="13">
    <source>
        <dbReference type="PIRSR" id="PIRSR601501-1"/>
    </source>
</evidence>
<feature type="binding site" evidence="13">
    <location>
        <position position="84"/>
    </location>
    <ligand>
        <name>Ni(2+)</name>
        <dbReference type="ChEBI" id="CHEBI:49786"/>
    </ligand>
</feature>